<dbReference type="InterPro" id="IPR007694">
    <property type="entry name" value="DNA_helicase_DnaB-like_C"/>
</dbReference>
<dbReference type="Pfam" id="PF03796">
    <property type="entry name" value="DnaB_C"/>
    <property type="match status" value="1"/>
</dbReference>
<gene>
    <name evidence="3" type="ORF">METZ01_LOCUS106689</name>
</gene>
<organism evidence="3">
    <name type="scientific">marine metagenome</name>
    <dbReference type="NCBI Taxonomy" id="408172"/>
    <lineage>
        <taxon>unclassified sequences</taxon>
        <taxon>metagenomes</taxon>
        <taxon>ecological metagenomes</taxon>
    </lineage>
</organism>
<evidence type="ECO:0000256" key="1">
    <source>
        <dbReference type="SAM" id="MobiDB-lite"/>
    </source>
</evidence>
<dbReference type="Gene3D" id="3.40.50.300">
    <property type="entry name" value="P-loop containing nucleotide triphosphate hydrolases"/>
    <property type="match status" value="1"/>
</dbReference>
<accession>A0A381WMY7</accession>
<sequence length="450" mass="51262">MLMEEQSLDGWARVKKDFFAESYSSLYSSVHRFYQEYNRIPSFDQLDTVTRDIKTQKDLAALRLLEVPEIELDLAIDALIDQYSQNESLNLLDRYIDKITVMDSLEVKESLSNIVMKLDEQTHTDEKVSSMGDLLVFQEQGIEEHSCLPLGINNDFDSRVGGAYREELILIGGKRGAGKSLVCANMVANQYDMGRTAIFFTIEMTALETFHRIMSMLSKVPYATIRKNRLDAKEMNAVAKVRSEMFQHSEEIYEEFLDKRDPLKFEHKLTTECKLKEDNQIIIVDDRSLSLTSIDLQLQKAKAQFGDNLGLVVVDYVNQLDTGLGKEIYDWQSQIYASKKLKEFARKYDIALVSPYQIDDSGQTRFAKGLLDSPDSAFLINAHSKEDNAITFTSTKVRSGPDIEFTSTMDWDTLKLGPQPKPKPSALGKETDVKRVGKKSPKKEASDMLW</sequence>
<reference evidence="3" key="1">
    <citation type="submission" date="2018-05" db="EMBL/GenBank/DDBJ databases">
        <authorList>
            <person name="Lanie J.A."/>
            <person name="Ng W.-L."/>
            <person name="Kazmierczak K.M."/>
            <person name="Andrzejewski T.M."/>
            <person name="Davidsen T.M."/>
            <person name="Wayne K.J."/>
            <person name="Tettelin H."/>
            <person name="Glass J.I."/>
            <person name="Rusch D."/>
            <person name="Podicherti R."/>
            <person name="Tsui H.-C.T."/>
            <person name="Winkler M.E."/>
        </authorList>
    </citation>
    <scope>NUCLEOTIDE SEQUENCE</scope>
</reference>
<dbReference type="PANTHER" id="PTHR30153:SF2">
    <property type="entry name" value="REPLICATIVE DNA HELICASE"/>
    <property type="match status" value="1"/>
</dbReference>
<evidence type="ECO:0000313" key="3">
    <source>
        <dbReference type="EMBL" id="SVA53835.1"/>
    </source>
</evidence>
<name>A0A381WMY7_9ZZZZ</name>
<dbReference type="EMBL" id="UINC01012308">
    <property type="protein sequence ID" value="SVA53835.1"/>
    <property type="molecule type" value="Genomic_DNA"/>
</dbReference>
<evidence type="ECO:0000259" key="2">
    <source>
        <dbReference type="Pfam" id="PF03796"/>
    </source>
</evidence>
<dbReference type="GO" id="GO:0003678">
    <property type="term" value="F:DNA helicase activity"/>
    <property type="evidence" value="ECO:0007669"/>
    <property type="project" value="InterPro"/>
</dbReference>
<dbReference type="AlphaFoldDB" id="A0A381WMY7"/>
<feature type="region of interest" description="Disordered" evidence="1">
    <location>
        <begin position="413"/>
        <end position="450"/>
    </location>
</feature>
<feature type="domain" description="SF4 helicase" evidence="2">
    <location>
        <begin position="154"/>
        <end position="365"/>
    </location>
</feature>
<dbReference type="GO" id="GO:0006260">
    <property type="term" value="P:DNA replication"/>
    <property type="evidence" value="ECO:0007669"/>
    <property type="project" value="InterPro"/>
</dbReference>
<protein>
    <recommendedName>
        <fullName evidence="2">SF4 helicase domain-containing protein</fullName>
    </recommendedName>
</protein>
<dbReference type="GO" id="GO:0005829">
    <property type="term" value="C:cytosol"/>
    <property type="evidence" value="ECO:0007669"/>
    <property type="project" value="TreeGrafter"/>
</dbReference>
<dbReference type="GO" id="GO:0005524">
    <property type="term" value="F:ATP binding"/>
    <property type="evidence" value="ECO:0007669"/>
    <property type="project" value="InterPro"/>
</dbReference>
<proteinExistence type="predicted"/>
<dbReference type="SUPFAM" id="SSF52540">
    <property type="entry name" value="P-loop containing nucleoside triphosphate hydrolases"/>
    <property type="match status" value="1"/>
</dbReference>
<dbReference type="PANTHER" id="PTHR30153">
    <property type="entry name" value="REPLICATIVE DNA HELICASE DNAB"/>
    <property type="match status" value="1"/>
</dbReference>
<dbReference type="InterPro" id="IPR027417">
    <property type="entry name" value="P-loop_NTPase"/>
</dbReference>